<accession>E5AKQ4</accession>
<dbReference type="AlphaFoldDB" id="E5AKQ4"/>
<dbReference type="KEGG" id="brh:RBRH_00884"/>
<organism evidence="2 3">
    <name type="scientific">Mycetohabitans rhizoxinica (strain DSM 19002 / CIP 109453 / HKI 454)</name>
    <name type="common">Paraburkholderia rhizoxinica</name>
    <dbReference type="NCBI Taxonomy" id="882378"/>
    <lineage>
        <taxon>Bacteria</taxon>
        <taxon>Pseudomonadati</taxon>
        <taxon>Pseudomonadota</taxon>
        <taxon>Betaproteobacteria</taxon>
        <taxon>Burkholderiales</taxon>
        <taxon>Burkholderiaceae</taxon>
        <taxon>Mycetohabitans</taxon>
    </lineage>
</organism>
<dbReference type="eggNOG" id="COG5005">
    <property type="taxonomic scope" value="Bacteria"/>
</dbReference>
<dbReference type="HOGENOM" id="CLU_112412_1_0_4"/>
<evidence type="ECO:0000313" key="2">
    <source>
        <dbReference type="EMBL" id="CBW73726.1"/>
    </source>
</evidence>
<dbReference type="EMBL" id="FR687359">
    <property type="protein sequence ID" value="CBW73726.1"/>
    <property type="molecule type" value="Genomic_DNA"/>
</dbReference>
<dbReference type="Pfam" id="PF05069">
    <property type="entry name" value="Phage_tail_S"/>
    <property type="match status" value="1"/>
</dbReference>
<dbReference type="InterPro" id="IPR006522">
    <property type="entry name" value="Phage_virion_morphogenesis"/>
</dbReference>
<evidence type="ECO:0000256" key="1">
    <source>
        <dbReference type="SAM" id="MobiDB-lite"/>
    </source>
</evidence>
<feature type="compositionally biased region" description="Basic residues" evidence="1">
    <location>
        <begin position="50"/>
        <end position="59"/>
    </location>
</feature>
<evidence type="ECO:0000313" key="3">
    <source>
        <dbReference type="Proteomes" id="UP000007437"/>
    </source>
</evidence>
<dbReference type="STRING" id="882378.RBRH_00884"/>
<protein>
    <submittedName>
        <fullName evidence="2">Tail completion protein S</fullName>
    </submittedName>
</protein>
<sequence length="151" mass="17468">MHLNTGPARCLRDYHRPHAALHCTAWALRQAQKARIAAQRNPDGTAYAPRKARASPKRLRNKRGRIKCTIFAKLRTARLMRIEVSEYESTIGFVGRASRIARVHQFGERERVAPRGPYYRYPVRVLLGLTDTDRRLIRERLLAYVCESLSE</sequence>
<reference evidence="2 3" key="1">
    <citation type="journal article" date="2011" name="J. Bacteriol.">
        <title>Complete genome sequence of Burkholderia rhizoxinica, an endosymbiont of Rhizopus microsporus.</title>
        <authorList>
            <person name="Lackner G."/>
            <person name="Moebius N."/>
            <person name="Partida-Martinez L."/>
            <person name="Hertweck C."/>
        </authorList>
    </citation>
    <scope>NUCLEOTIDE SEQUENCE [LARGE SCALE GENOMIC DNA]</scope>
    <source>
        <strain evidence="3">DSM 19002 / CIP 109453 / HKI 454</strain>
    </source>
</reference>
<gene>
    <name evidence="2" type="ordered locus">RBRH_00884</name>
</gene>
<dbReference type="Proteomes" id="UP000007437">
    <property type="component" value="Chromosome"/>
</dbReference>
<feature type="region of interest" description="Disordered" evidence="1">
    <location>
        <begin position="38"/>
        <end position="59"/>
    </location>
</feature>
<proteinExistence type="predicted"/>
<name>E5AKQ4_MYCRK</name>
<dbReference type="NCBIfam" id="TIGR01635">
    <property type="entry name" value="tail_comp_S"/>
    <property type="match status" value="1"/>
</dbReference>